<dbReference type="Proteomes" id="UP000002640">
    <property type="component" value="Unassembled WGS sequence"/>
</dbReference>
<organism evidence="1 2">
    <name type="scientific">Phytophthora sojae (strain P6497)</name>
    <name type="common">Soybean stem and root rot agent</name>
    <name type="synonym">Phytophthora megasperma f. sp. glycines</name>
    <dbReference type="NCBI Taxonomy" id="1094619"/>
    <lineage>
        <taxon>Eukaryota</taxon>
        <taxon>Sar</taxon>
        <taxon>Stramenopiles</taxon>
        <taxon>Oomycota</taxon>
        <taxon>Peronosporomycetes</taxon>
        <taxon>Peronosporales</taxon>
        <taxon>Peronosporaceae</taxon>
        <taxon>Phytophthora</taxon>
    </lineage>
</organism>
<evidence type="ECO:0000313" key="2">
    <source>
        <dbReference type="Proteomes" id="UP000002640"/>
    </source>
</evidence>
<dbReference type="AlphaFoldDB" id="G5AD72"/>
<feature type="non-terminal residue" evidence="1">
    <location>
        <position position="56"/>
    </location>
</feature>
<dbReference type="InParanoid" id="G5AD72"/>
<evidence type="ECO:0000313" key="1">
    <source>
        <dbReference type="EMBL" id="EGZ06125.1"/>
    </source>
</evidence>
<gene>
    <name evidence="1" type="ORF">PHYSODRAFT_421546</name>
</gene>
<accession>G5AD72</accession>
<protein>
    <submittedName>
        <fullName evidence="1">Uncharacterized protein</fullName>
    </submittedName>
</protein>
<keyword evidence="2" id="KW-1185">Reference proteome</keyword>
<name>G5AD72_PHYSP</name>
<dbReference type="RefSeq" id="XP_009538022.1">
    <property type="nucleotide sequence ID" value="XM_009539727.1"/>
</dbReference>
<feature type="non-terminal residue" evidence="1">
    <location>
        <position position="1"/>
    </location>
</feature>
<dbReference type="GeneID" id="20652170"/>
<sequence length="56" mass="6535">ASARGDLKTVKWVVESYSLEEFLTEVVSRAAHKGDRQILTYLREHYSSNCYWRGVE</sequence>
<reference evidence="1 2" key="1">
    <citation type="journal article" date="2006" name="Science">
        <title>Phytophthora genome sequences uncover evolutionary origins and mechanisms of pathogenesis.</title>
        <authorList>
            <person name="Tyler B.M."/>
            <person name="Tripathy S."/>
            <person name="Zhang X."/>
            <person name="Dehal P."/>
            <person name="Jiang R.H."/>
            <person name="Aerts A."/>
            <person name="Arredondo F.D."/>
            <person name="Baxter L."/>
            <person name="Bensasson D."/>
            <person name="Beynon J.L."/>
            <person name="Chapman J."/>
            <person name="Damasceno C.M."/>
            <person name="Dorrance A.E."/>
            <person name="Dou D."/>
            <person name="Dickerman A.W."/>
            <person name="Dubchak I.L."/>
            <person name="Garbelotto M."/>
            <person name="Gijzen M."/>
            <person name="Gordon S.G."/>
            <person name="Govers F."/>
            <person name="Grunwald N.J."/>
            <person name="Huang W."/>
            <person name="Ivors K.L."/>
            <person name="Jones R.W."/>
            <person name="Kamoun S."/>
            <person name="Krampis K."/>
            <person name="Lamour K.H."/>
            <person name="Lee M.K."/>
            <person name="McDonald W.H."/>
            <person name="Medina M."/>
            <person name="Meijer H.J."/>
            <person name="Nordberg E.K."/>
            <person name="Maclean D.J."/>
            <person name="Ospina-Giraldo M.D."/>
            <person name="Morris P.F."/>
            <person name="Phuntumart V."/>
            <person name="Putnam N.H."/>
            <person name="Rash S."/>
            <person name="Rose J.K."/>
            <person name="Sakihama Y."/>
            <person name="Salamov A.A."/>
            <person name="Savidor A."/>
            <person name="Scheuring C.F."/>
            <person name="Smith B.M."/>
            <person name="Sobral B.W."/>
            <person name="Terry A."/>
            <person name="Torto-Alalibo T.A."/>
            <person name="Win J."/>
            <person name="Xu Z."/>
            <person name="Zhang H."/>
            <person name="Grigoriev I.V."/>
            <person name="Rokhsar D.S."/>
            <person name="Boore J.L."/>
        </authorList>
    </citation>
    <scope>NUCLEOTIDE SEQUENCE [LARGE SCALE GENOMIC DNA]</scope>
    <source>
        <strain evidence="1 2">P6497</strain>
    </source>
</reference>
<dbReference type="EMBL" id="JH159164">
    <property type="protein sequence ID" value="EGZ06125.1"/>
    <property type="molecule type" value="Genomic_DNA"/>
</dbReference>
<proteinExistence type="predicted"/>
<dbReference type="SMR" id="G5AD72"/>
<dbReference type="KEGG" id="psoj:PHYSODRAFT_421546"/>